<evidence type="ECO:0000313" key="6">
    <source>
        <dbReference type="Proteomes" id="UP000832011"/>
    </source>
</evidence>
<protein>
    <submittedName>
        <fullName evidence="5">FAD-dependent monooxygenase</fullName>
    </submittedName>
</protein>
<organism evidence="5 6">
    <name type="scientific">Vitreoscilla massiliensis</name>
    <dbReference type="NCBI Taxonomy" id="1689272"/>
    <lineage>
        <taxon>Bacteria</taxon>
        <taxon>Pseudomonadati</taxon>
        <taxon>Pseudomonadota</taxon>
        <taxon>Betaproteobacteria</taxon>
        <taxon>Neisseriales</taxon>
        <taxon>Neisseriaceae</taxon>
        <taxon>Vitreoscilla</taxon>
    </lineage>
</organism>
<keyword evidence="2" id="KW-0285">Flavoprotein</keyword>
<evidence type="ECO:0000259" key="4">
    <source>
        <dbReference type="Pfam" id="PF01494"/>
    </source>
</evidence>
<dbReference type="EMBL" id="CP091511">
    <property type="protein sequence ID" value="UOO91147.1"/>
    <property type="molecule type" value="Genomic_DNA"/>
</dbReference>
<gene>
    <name evidence="5" type="ORF">LVJ82_09370</name>
</gene>
<accession>A0ABY4E5V8</accession>
<dbReference type="SUPFAM" id="SSF51905">
    <property type="entry name" value="FAD/NAD(P)-binding domain"/>
    <property type="match status" value="1"/>
</dbReference>
<dbReference type="NCBIfam" id="NF006002">
    <property type="entry name" value="PRK08132.1"/>
    <property type="match status" value="1"/>
</dbReference>
<keyword evidence="6" id="KW-1185">Reference proteome</keyword>
<dbReference type="Proteomes" id="UP000832011">
    <property type="component" value="Chromosome"/>
</dbReference>
<dbReference type="PANTHER" id="PTHR43004">
    <property type="entry name" value="TRK SYSTEM POTASSIUM UPTAKE PROTEIN"/>
    <property type="match status" value="1"/>
</dbReference>
<dbReference type="InterPro" id="IPR050641">
    <property type="entry name" value="RIFMO-like"/>
</dbReference>
<dbReference type="Pfam" id="PF01494">
    <property type="entry name" value="FAD_binding_3"/>
    <property type="match status" value="1"/>
</dbReference>
<keyword evidence="5" id="KW-0560">Oxidoreductase</keyword>
<evidence type="ECO:0000256" key="3">
    <source>
        <dbReference type="ARBA" id="ARBA00022827"/>
    </source>
</evidence>
<dbReference type="PRINTS" id="PR00420">
    <property type="entry name" value="RNGMNOXGNASE"/>
</dbReference>
<dbReference type="RefSeq" id="WP_058304723.1">
    <property type="nucleotide sequence ID" value="NZ_CABKVG010000004.1"/>
</dbReference>
<reference evidence="5 6" key="1">
    <citation type="journal article" date="2022" name="Res Sq">
        <title>Evolution of multicellular longitudinally dividing oral cavity symbionts (Neisseriaceae).</title>
        <authorList>
            <person name="Nyongesa S."/>
            <person name="Weber P."/>
            <person name="Bernet E."/>
            <person name="Pullido F."/>
            <person name="Nieckarz M."/>
            <person name="Delaby M."/>
            <person name="Nieves C."/>
            <person name="Viehboeck T."/>
            <person name="Krause N."/>
            <person name="Rivera-Millot A."/>
            <person name="Nakamura A."/>
            <person name="Vischer N."/>
            <person name="VanNieuwenhze M."/>
            <person name="Brun Y."/>
            <person name="Cava F."/>
            <person name="Bulgheresi S."/>
            <person name="Veyrier F."/>
        </authorList>
    </citation>
    <scope>NUCLEOTIDE SEQUENCE [LARGE SCALE GENOMIC DNA]</scope>
    <source>
        <strain evidence="5 6">SN4</strain>
    </source>
</reference>
<keyword evidence="3" id="KW-0274">FAD</keyword>
<name>A0ABY4E5V8_9NEIS</name>
<dbReference type="Gene3D" id="3.40.30.120">
    <property type="match status" value="1"/>
</dbReference>
<dbReference type="Gene3D" id="3.50.50.60">
    <property type="entry name" value="FAD/NAD(P)-binding domain"/>
    <property type="match status" value="1"/>
</dbReference>
<dbReference type="InterPro" id="IPR036188">
    <property type="entry name" value="FAD/NAD-bd_sf"/>
</dbReference>
<evidence type="ECO:0000256" key="2">
    <source>
        <dbReference type="ARBA" id="ARBA00022630"/>
    </source>
</evidence>
<sequence length="565" mass="62274">MHQPDIQARASLYFPYQVYPYFASKEATRAAADTVTIVGAGPIGMTLALSLANMGIKSVILTAEQQLSAGSRAIVYTKRSMEIMQHIGIAAPLLQKAYPWTAGNSIYKGKVCFRMDAPVGEHDQFYPLNNLQQNYLEELFVNAIAANPLIEMRWGNKVVGALQSDEEVVLTVDTPEGEYQHTSAWVVAADGGRSPIREGMGLWMEGDNYEGRFVIADIRIKLPYPTERLAYFSPDWNPGNTILMHRQPDDIWRFDYQLSTDVTPEEALKPENLCKAVQDQLDMIGFGDLEWEMDWSTVYSARALTLADYVHGRIIFAGDAAHLLPIFGVRGANTGFQDAMDLGWKLAGVLQGWAKPEALQTYSGDRVGAAREIIGEAGKSTRFMAPPSTGFRLLRNAVLSLSLEHEFVRPLYHWRTSRPHAYTKSAWNSVNDDNAVMPQDSENGALLPNFKFANGSYLNDYLTGKFSVVVFGDQIPAVISSEVAALQAAGVPMQIIAVSESETVAGADVSLQAASAAVQQRFQLQAQEVYLVRPDQHVCGRWLQYRDHAISACLNPLLTAAVAAA</sequence>
<proteinExistence type="predicted"/>
<dbReference type="PANTHER" id="PTHR43004:SF19">
    <property type="entry name" value="BINDING MONOOXYGENASE, PUTATIVE (JCVI)-RELATED"/>
    <property type="match status" value="1"/>
</dbReference>
<dbReference type="GO" id="GO:0004497">
    <property type="term" value="F:monooxygenase activity"/>
    <property type="evidence" value="ECO:0007669"/>
    <property type="project" value="UniProtKB-KW"/>
</dbReference>
<dbReference type="InterPro" id="IPR002938">
    <property type="entry name" value="FAD-bd"/>
</dbReference>
<keyword evidence="5" id="KW-0503">Monooxygenase</keyword>
<feature type="domain" description="FAD-binding" evidence="4">
    <location>
        <begin position="34"/>
        <end position="374"/>
    </location>
</feature>
<evidence type="ECO:0000313" key="5">
    <source>
        <dbReference type="EMBL" id="UOO91147.1"/>
    </source>
</evidence>
<comment type="cofactor">
    <cofactor evidence="1">
        <name>FAD</name>
        <dbReference type="ChEBI" id="CHEBI:57692"/>
    </cofactor>
</comment>
<dbReference type="Gene3D" id="3.30.70.2450">
    <property type="match status" value="1"/>
</dbReference>
<evidence type="ECO:0000256" key="1">
    <source>
        <dbReference type="ARBA" id="ARBA00001974"/>
    </source>
</evidence>